<reference evidence="1" key="1">
    <citation type="journal article" date="2022" name="bioRxiv">
        <title>Sequencing and chromosome-scale assembly of the giantPleurodeles waltlgenome.</title>
        <authorList>
            <person name="Brown T."/>
            <person name="Elewa A."/>
            <person name="Iarovenko S."/>
            <person name="Subramanian E."/>
            <person name="Araus A.J."/>
            <person name="Petzold A."/>
            <person name="Susuki M."/>
            <person name="Suzuki K.-i.T."/>
            <person name="Hayashi T."/>
            <person name="Toyoda A."/>
            <person name="Oliveira C."/>
            <person name="Osipova E."/>
            <person name="Leigh N.D."/>
            <person name="Simon A."/>
            <person name="Yun M.H."/>
        </authorList>
    </citation>
    <scope>NUCLEOTIDE SEQUENCE</scope>
    <source>
        <strain evidence="1">20211129_DDA</strain>
        <tissue evidence="1">Liver</tissue>
    </source>
</reference>
<evidence type="ECO:0000313" key="2">
    <source>
        <dbReference type="Proteomes" id="UP001066276"/>
    </source>
</evidence>
<dbReference type="AlphaFoldDB" id="A0AAV7QYC2"/>
<comment type="caution">
    <text evidence="1">The sequence shown here is derived from an EMBL/GenBank/DDBJ whole genome shotgun (WGS) entry which is preliminary data.</text>
</comment>
<dbReference type="EMBL" id="JANPWB010000010">
    <property type="protein sequence ID" value="KAJ1143420.1"/>
    <property type="molecule type" value="Genomic_DNA"/>
</dbReference>
<protein>
    <submittedName>
        <fullName evidence="1">Uncharacterized protein</fullName>
    </submittedName>
</protein>
<dbReference type="Proteomes" id="UP001066276">
    <property type="component" value="Chromosome 6"/>
</dbReference>
<sequence>MFVQTVKLYVEVANVSDWCVCAHLRTHFQKRMNYTAITISKYVGCNVVNSLIEQQLKTPVMSSQRVYDIVNNIIQQQFPVKKSKETYGRDRPRNSTAIAGLTPHIEDRLILAQLQGPRQLGKDTNMVQAEGQVHSDRTADSMGIPFLKIDGQKKAPWCINYTKDSALVGKEINKDLCPVMKFLCPSDDRFLPNCGEGFTNANIIININVGTSDCLSYTNLD</sequence>
<gene>
    <name evidence="1" type="ORF">NDU88_009729</name>
</gene>
<accession>A0AAV7QYC2</accession>
<organism evidence="1 2">
    <name type="scientific">Pleurodeles waltl</name>
    <name type="common">Iberian ribbed newt</name>
    <dbReference type="NCBI Taxonomy" id="8319"/>
    <lineage>
        <taxon>Eukaryota</taxon>
        <taxon>Metazoa</taxon>
        <taxon>Chordata</taxon>
        <taxon>Craniata</taxon>
        <taxon>Vertebrata</taxon>
        <taxon>Euteleostomi</taxon>
        <taxon>Amphibia</taxon>
        <taxon>Batrachia</taxon>
        <taxon>Caudata</taxon>
        <taxon>Salamandroidea</taxon>
        <taxon>Salamandridae</taxon>
        <taxon>Pleurodelinae</taxon>
        <taxon>Pleurodeles</taxon>
    </lineage>
</organism>
<keyword evidence="2" id="KW-1185">Reference proteome</keyword>
<evidence type="ECO:0000313" key="1">
    <source>
        <dbReference type="EMBL" id="KAJ1143420.1"/>
    </source>
</evidence>
<proteinExistence type="predicted"/>
<name>A0AAV7QYC2_PLEWA</name>